<evidence type="ECO:0000313" key="1">
    <source>
        <dbReference type="EMBL" id="CAK8993168.1"/>
    </source>
</evidence>
<proteinExistence type="predicted"/>
<keyword evidence="2" id="KW-1185">Reference proteome</keyword>
<protein>
    <submittedName>
        <fullName evidence="1">Uncharacterized protein</fullName>
    </submittedName>
</protein>
<dbReference type="Proteomes" id="UP001642464">
    <property type="component" value="Unassembled WGS sequence"/>
</dbReference>
<organism evidence="1 2">
    <name type="scientific">Durusdinium trenchii</name>
    <dbReference type="NCBI Taxonomy" id="1381693"/>
    <lineage>
        <taxon>Eukaryota</taxon>
        <taxon>Sar</taxon>
        <taxon>Alveolata</taxon>
        <taxon>Dinophyceae</taxon>
        <taxon>Suessiales</taxon>
        <taxon>Symbiodiniaceae</taxon>
        <taxon>Durusdinium</taxon>
    </lineage>
</organism>
<dbReference type="EMBL" id="CAXAMM010001714">
    <property type="protein sequence ID" value="CAK8993168.1"/>
    <property type="molecule type" value="Genomic_DNA"/>
</dbReference>
<accession>A0ABP0HTZ9</accession>
<sequence>MKERGWSEQGSQKMKELEELMQGSGFFNEGFSLGLGDVMELSDEESPSSPSQEEEVPPGSKPKSKGLPSIEGSETCAEFVSKYKRAVLNRRQVFKDAAERDEYLALERSNGDCQLSELYKEICDLERVQNKINPSAKAPYKEVTAKILEALIAFNNDMNAVKIFFKKSAAKSRAKKKASEIPKEEEE</sequence>
<gene>
    <name evidence="1" type="ORF">SCF082_LOCUS3393</name>
</gene>
<comment type="caution">
    <text evidence="1">The sequence shown here is derived from an EMBL/GenBank/DDBJ whole genome shotgun (WGS) entry which is preliminary data.</text>
</comment>
<evidence type="ECO:0000313" key="2">
    <source>
        <dbReference type="Proteomes" id="UP001642464"/>
    </source>
</evidence>
<name>A0ABP0HTZ9_9DINO</name>
<reference evidence="1 2" key="1">
    <citation type="submission" date="2024-02" db="EMBL/GenBank/DDBJ databases">
        <authorList>
            <person name="Chen Y."/>
            <person name="Shah S."/>
            <person name="Dougan E. K."/>
            <person name="Thang M."/>
            <person name="Chan C."/>
        </authorList>
    </citation>
    <scope>NUCLEOTIDE SEQUENCE [LARGE SCALE GENOMIC DNA]</scope>
</reference>